<comment type="caution">
    <text evidence="1">The sequence shown here is derived from an EMBL/GenBank/DDBJ whole genome shotgun (WGS) entry which is preliminary data.</text>
</comment>
<dbReference type="EMBL" id="CAJNOK010005174">
    <property type="protein sequence ID" value="CAF0962858.1"/>
    <property type="molecule type" value="Genomic_DNA"/>
</dbReference>
<dbReference type="Proteomes" id="UP000677228">
    <property type="component" value="Unassembled WGS sequence"/>
</dbReference>
<reference evidence="1" key="1">
    <citation type="submission" date="2021-02" db="EMBL/GenBank/DDBJ databases">
        <authorList>
            <person name="Nowell W R."/>
        </authorList>
    </citation>
    <scope>NUCLEOTIDE SEQUENCE</scope>
</reference>
<dbReference type="Proteomes" id="UP000682733">
    <property type="component" value="Unassembled WGS sequence"/>
</dbReference>
<evidence type="ECO:0000313" key="2">
    <source>
        <dbReference type="EMBL" id="CAF3735476.1"/>
    </source>
</evidence>
<evidence type="ECO:0000313" key="1">
    <source>
        <dbReference type="EMBL" id="CAF0962858.1"/>
    </source>
</evidence>
<gene>
    <name evidence="1" type="ORF">OVA965_LOCUS12726</name>
    <name evidence="2" type="ORF">TMI583_LOCUS12729</name>
</gene>
<organism evidence="1 3">
    <name type="scientific">Didymodactylos carnosus</name>
    <dbReference type="NCBI Taxonomy" id="1234261"/>
    <lineage>
        <taxon>Eukaryota</taxon>
        <taxon>Metazoa</taxon>
        <taxon>Spiralia</taxon>
        <taxon>Gnathifera</taxon>
        <taxon>Rotifera</taxon>
        <taxon>Eurotatoria</taxon>
        <taxon>Bdelloidea</taxon>
        <taxon>Philodinida</taxon>
        <taxon>Philodinidae</taxon>
        <taxon>Didymodactylos</taxon>
    </lineage>
</organism>
<evidence type="ECO:0000313" key="3">
    <source>
        <dbReference type="Proteomes" id="UP000677228"/>
    </source>
</evidence>
<proteinExistence type="predicted"/>
<name>A0A8S2DHQ6_9BILA</name>
<protein>
    <submittedName>
        <fullName evidence="1">Uncharacterized protein</fullName>
    </submittedName>
</protein>
<sequence length="186" mass="21550">MTKDQVTDYILNFVDEMNVQYKPVNYRMIQEHVENSLNKQVPLKTIQRYGRQECGINSKRTKELTARDSKYPNFISSGFAHGLRRRLQRLANNRLIFIDKAVVYCNMYPRRSLVAPQNQLLVLVEKPSAYSQRFGLISAINGSQSIACMILTANDRKAKGIEDIRKHVVNDWITNTLAPAINYRRE</sequence>
<accession>A0A8S2DHQ6</accession>
<dbReference type="EMBL" id="CAJOBA010005179">
    <property type="protein sequence ID" value="CAF3735476.1"/>
    <property type="molecule type" value="Genomic_DNA"/>
</dbReference>
<dbReference type="AlphaFoldDB" id="A0A8S2DHQ6"/>